<sequence>MKTRLTFLFIFASLPILAQDISFYKNAAETATNKLDQLEAIDSVIAKSFRIDADTFVTYSQKYISLAKELDSIEAAARKAMNLQHTLTVEISEPRRAITIINSVLAEKYKIRDSFLLGGLYLKRGGANSRINLEDAIDDYTLAIQNFGKKDSLYVADALLFRGQAYSTMGKFVPAGENYDLAYRYFENLKDYQYMAHAQQGNITMFSMNGFFEKSKAEREKLILKLKELNLKEFIPTELYNQGIDYRTQGKDALALDYFLQAKESTLQKDIGGPNYNTIIAALVRHYSKKGNYAKATEYLEILETHAPSFEKNEYARIFYYDSKARYAKAFDMPKQALDLANKKLIAANNLRYNEEIMSAHLLLSEIQESLGDYKSSLANKKKYAEKRDSLFNSSSANSLAYYQTLYETEKKENELISQNANIKLLEKDNDAFRKLMVFSVVAILLTFGLILLYRNQRHLKKKKTLQEEFSQELLASQEKERMRISKDLHDGLGQRLLVLKNKLITSGDLDAQKMVDTTIDEVRSISRDLHPFQLQELGITKAIEHTITQIDENTSLFISSEIENIDNLFSQEQEVNIYRIVQESLSNILKHANAEAGKISVTKLVDKVVISIKDNGKGFDFSEQYKNIKSLGLKTLLERTKFLNGQMKVQSKDQAGTVIEFQLPYS</sequence>
<dbReference type="GO" id="GO:0005524">
    <property type="term" value="F:ATP binding"/>
    <property type="evidence" value="ECO:0007669"/>
    <property type="project" value="UniProtKB-KW"/>
</dbReference>
<feature type="signal peptide" evidence="10">
    <location>
        <begin position="1"/>
        <end position="18"/>
    </location>
</feature>
<evidence type="ECO:0000256" key="1">
    <source>
        <dbReference type="ARBA" id="ARBA00000085"/>
    </source>
</evidence>
<dbReference type="SUPFAM" id="SSF55874">
    <property type="entry name" value="ATPase domain of HSP90 chaperone/DNA topoisomerase II/histidine kinase"/>
    <property type="match status" value="1"/>
</dbReference>
<evidence type="ECO:0000256" key="5">
    <source>
        <dbReference type="ARBA" id="ARBA00022741"/>
    </source>
</evidence>
<dbReference type="EMBL" id="CP049057">
    <property type="protein sequence ID" value="QIE59680.1"/>
    <property type="molecule type" value="Genomic_DNA"/>
</dbReference>
<comment type="catalytic activity">
    <reaction evidence="1">
        <text>ATP + protein L-histidine = ADP + protein N-phospho-L-histidine.</text>
        <dbReference type="EC" id="2.7.13.3"/>
    </reaction>
</comment>
<dbReference type="GO" id="GO:0046983">
    <property type="term" value="F:protein dimerization activity"/>
    <property type="evidence" value="ECO:0007669"/>
    <property type="project" value="InterPro"/>
</dbReference>
<dbReference type="SMART" id="SM00387">
    <property type="entry name" value="HATPase_c"/>
    <property type="match status" value="1"/>
</dbReference>
<organism evidence="12 13">
    <name type="scientific">Rasiella rasia</name>
    <dbReference type="NCBI Taxonomy" id="2744027"/>
    <lineage>
        <taxon>Bacteria</taxon>
        <taxon>Pseudomonadati</taxon>
        <taxon>Bacteroidota</taxon>
        <taxon>Flavobacteriia</taxon>
        <taxon>Flavobacteriales</taxon>
        <taxon>Flavobacteriaceae</taxon>
        <taxon>Rasiella</taxon>
    </lineage>
</organism>
<feature type="domain" description="Histidine kinase" evidence="11">
    <location>
        <begin position="484"/>
        <end position="667"/>
    </location>
</feature>
<dbReference type="PROSITE" id="PS50109">
    <property type="entry name" value="HIS_KIN"/>
    <property type="match status" value="1"/>
</dbReference>
<dbReference type="InterPro" id="IPR005467">
    <property type="entry name" value="His_kinase_dom"/>
</dbReference>
<dbReference type="AlphaFoldDB" id="A0A6G6GMG3"/>
<reference evidence="12 13" key="1">
    <citation type="submission" date="2020-02" db="EMBL/GenBank/DDBJ databases">
        <title>Complete genome sequence of Flavobacteriaceae bacterium.</title>
        <authorList>
            <person name="Kim S.-J."/>
            <person name="Kim Y.-S."/>
            <person name="Kim K.-H."/>
        </authorList>
    </citation>
    <scope>NUCLEOTIDE SEQUENCE [LARGE SCALE GENOMIC DNA]</scope>
    <source>
        <strain evidence="12 13">RR4-40</strain>
    </source>
</reference>
<keyword evidence="9" id="KW-0812">Transmembrane</keyword>
<dbReference type="Gene3D" id="1.25.40.10">
    <property type="entry name" value="Tetratricopeptide repeat domain"/>
    <property type="match status" value="2"/>
</dbReference>
<keyword evidence="10" id="KW-0732">Signal</keyword>
<dbReference type="InterPro" id="IPR011712">
    <property type="entry name" value="Sig_transdc_His_kin_sub3_dim/P"/>
</dbReference>
<keyword evidence="6 12" id="KW-0418">Kinase</keyword>
<keyword evidence="5" id="KW-0547">Nucleotide-binding</keyword>
<evidence type="ECO:0000256" key="9">
    <source>
        <dbReference type="SAM" id="Phobius"/>
    </source>
</evidence>
<evidence type="ECO:0000256" key="8">
    <source>
        <dbReference type="ARBA" id="ARBA00023012"/>
    </source>
</evidence>
<dbReference type="PANTHER" id="PTHR24421:SF10">
    <property type="entry name" value="NITRATE_NITRITE SENSOR PROTEIN NARQ"/>
    <property type="match status" value="1"/>
</dbReference>
<dbReference type="SUPFAM" id="SSF48452">
    <property type="entry name" value="TPR-like"/>
    <property type="match status" value="1"/>
</dbReference>
<protein>
    <recommendedName>
        <fullName evidence="2">histidine kinase</fullName>
        <ecNumber evidence="2">2.7.13.3</ecNumber>
    </recommendedName>
</protein>
<evidence type="ECO:0000259" key="11">
    <source>
        <dbReference type="PROSITE" id="PS50109"/>
    </source>
</evidence>
<feature type="transmembrane region" description="Helical" evidence="9">
    <location>
        <begin position="436"/>
        <end position="454"/>
    </location>
</feature>
<dbReference type="GO" id="GO:0016020">
    <property type="term" value="C:membrane"/>
    <property type="evidence" value="ECO:0007669"/>
    <property type="project" value="InterPro"/>
</dbReference>
<proteinExistence type="predicted"/>
<dbReference type="GO" id="GO:0000155">
    <property type="term" value="F:phosphorelay sensor kinase activity"/>
    <property type="evidence" value="ECO:0007669"/>
    <property type="project" value="InterPro"/>
</dbReference>
<evidence type="ECO:0000256" key="2">
    <source>
        <dbReference type="ARBA" id="ARBA00012438"/>
    </source>
</evidence>
<evidence type="ECO:0000256" key="4">
    <source>
        <dbReference type="ARBA" id="ARBA00022679"/>
    </source>
</evidence>
<dbReference type="RefSeq" id="WP_164679693.1">
    <property type="nucleotide sequence ID" value="NZ_CP049057.1"/>
</dbReference>
<keyword evidence="9" id="KW-1133">Transmembrane helix</keyword>
<dbReference type="InterPro" id="IPR036890">
    <property type="entry name" value="HATPase_C_sf"/>
</dbReference>
<dbReference type="KEGG" id="mgel:G5B37_08910"/>
<keyword evidence="7" id="KW-0067">ATP-binding</keyword>
<keyword evidence="3" id="KW-0597">Phosphoprotein</keyword>
<keyword evidence="4" id="KW-0808">Transferase</keyword>
<accession>A0A6G6GMG3</accession>
<keyword evidence="9" id="KW-0472">Membrane</keyword>
<dbReference type="Proteomes" id="UP000505306">
    <property type="component" value="Chromosome"/>
</dbReference>
<dbReference type="EC" id="2.7.13.3" evidence="2"/>
<dbReference type="InterPro" id="IPR050482">
    <property type="entry name" value="Sensor_HK_TwoCompSys"/>
</dbReference>
<evidence type="ECO:0000256" key="3">
    <source>
        <dbReference type="ARBA" id="ARBA00022553"/>
    </source>
</evidence>
<dbReference type="Pfam" id="PF02518">
    <property type="entry name" value="HATPase_c"/>
    <property type="match status" value="1"/>
</dbReference>
<dbReference type="Pfam" id="PF07730">
    <property type="entry name" value="HisKA_3"/>
    <property type="match status" value="1"/>
</dbReference>
<dbReference type="InterPro" id="IPR011990">
    <property type="entry name" value="TPR-like_helical_dom_sf"/>
</dbReference>
<gene>
    <name evidence="12" type="ORF">G5B37_08910</name>
</gene>
<dbReference type="Gene3D" id="3.30.565.10">
    <property type="entry name" value="Histidine kinase-like ATPase, C-terminal domain"/>
    <property type="match status" value="1"/>
</dbReference>
<dbReference type="CDD" id="cd16917">
    <property type="entry name" value="HATPase_UhpB-NarQ-NarX-like"/>
    <property type="match status" value="1"/>
</dbReference>
<feature type="chain" id="PRO_5026110351" description="histidine kinase" evidence="10">
    <location>
        <begin position="19"/>
        <end position="667"/>
    </location>
</feature>
<evidence type="ECO:0000256" key="7">
    <source>
        <dbReference type="ARBA" id="ARBA00022840"/>
    </source>
</evidence>
<keyword evidence="13" id="KW-1185">Reference proteome</keyword>
<keyword evidence="8" id="KW-0902">Two-component regulatory system</keyword>
<name>A0A6G6GMG3_9FLAO</name>
<evidence type="ECO:0000313" key="13">
    <source>
        <dbReference type="Proteomes" id="UP000505306"/>
    </source>
</evidence>
<dbReference type="Gene3D" id="1.20.5.1930">
    <property type="match status" value="1"/>
</dbReference>
<dbReference type="InterPro" id="IPR003594">
    <property type="entry name" value="HATPase_dom"/>
</dbReference>
<evidence type="ECO:0000256" key="6">
    <source>
        <dbReference type="ARBA" id="ARBA00022777"/>
    </source>
</evidence>
<dbReference type="PANTHER" id="PTHR24421">
    <property type="entry name" value="NITRATE/NITRITE SENSOR PROTEIN NARX-RELATED"/>
    <property type="match status" value="1"/>
</dbReference>
<evidence type="ECO:0000313" key="12">
    <source>
        <dbReference type="EMBL" id="QIE59680.1"/>
    </source>
</evidence>
<evidence type="ECO:0000256" key="10">
    <source>
        <dbReference type="SAM" id="SignalP"/>
    </source>
</evidence>